<sequence length="122" mass="14383">MRCLAPDPAERATMEEILRHDWFQQEQMSTVAQESEEREGRKEMEELDQLDCLIKELQDIDSQVDHQDVTILSTSQTLCVENIKHTTWRSHILCCFITVHQKDDYRRVTRIVLVCTSVRAHL</sequence>
<name>A0ABR3NHR0_9TELE</name>
<comment type="caution">
    <text evidence="1">The sequence shown here is derived from an EMBL/GenBank/DDBJ whole genome shotgun (WGS) entry which is preliminary data.</text>
</comment>
<dbReference type="Gene3D" id="1.10.510.10">
    <property type="entry name" value="Transferase(Phosphotransferase) domain 1"/>
    <property type="match status" value="1"/>
</dbReference>
<evidence type="ECO:0008006" key="3">
    <source>
        <dbReference type="Google" id="ProtNLM"/>
    </source>
</evidence>
<dbReference type="InterPro" id="IPR011009">
    <property type="entry name" value="Kinase-like_dom_sf"/>
</dbReference>
<keyword evidence="2" id="KW-1185">Reference proteome</keyword>
<dbReference type="SUPFAM" id="SSF56112">
    <property type="entry name" value="Protein kinase-like (PK-like)"/>
    <property type="match status" value="1"/>
</dbReference>
<reference evidence="1 2" key="1">
    <citation type="submission" date="2023-09" db="EMBL/GenBank/DDBJ databases">
        <authorList>
            <person name="Wang M."/>
        </authorList>
    </citation>
    <scope>NUCLEOTIDE SEQUENCE [LARGE SCALE GENOMIC DNA]</scope>
    <source>
        <strain evidence="1">GT-2023</strain>
        <tissue evidence="1">Liver</tissue>
    </source>
</reference>
<evidence type="ECO:0000313" key="1">
    <source>
        <dbReference type="EMBL" id="KAL1276233.1"/>
    </source>
</evidence>
<dbReference type="Proteomes" id="UP001558613">
    <property type="component" value="Unassembled WGS sequence"/>
</dbReference>
<organism evidence="1 2">
    <name type="scientific">Cirrhinus molitorella</name>
    <name type="common">mud carp</name>
    <dbReference type="NCBI Taxonomy" id="172907"/>
    <lineage>
        <taxon>Eukaryota</taxon>
        <taxon>Metazoa</taxon>
        <taxon>Chordata</taxon>
        <taxon>Craniata</taxon>
        <taxon>Vertebrata</taxon>
        <taxon>Euteleostomi</taxon>
        <taxon>Actinopterygii</taxon>
        <taxon>Neopterygii</taxon>
        <taxon>Teleostei</taxon>
        <taxon>Ostariophysi</taxon>
        <taxon>Cypriniformes</taxon>
        <taxon>Cyprinidae</taxon>
        <taxon>Labeoninae</taxon>
        <taxon>Labeonini</taxon>
        <taxon>Cirrhinus</taxon>
    </lineage>
</organism>
<dbReference type="EMBL" id="JAYMGO010000004">
    <property type="protein sequence ID" value="KAL1276233.1"/>
    <property type="molecule type" value="Genomic_DNA"/>
</dbReference>
<accession>A0ABR3NHR0</accession>
<protein>
    <recommendedName>
        <fullName evidence="3">Protein kinase domain-containing protein</fullName>
    </recommendedName>
</protein>
<proteinExistence type="predicted"/>
<evidence type="ECO:0000313" key="2">
    <source>
        <dbReference type="Proteomes" id="UP001558613"/>
    </source>
</evidence>
<gene>
    <name evidence="1" type="ORF">QQF64_035856</name>
</gene>